<proteinExistence type="predicted"/>
<dbReference type="EMBL" id="BK016177">
    <property type="protein sequence ID" value="DAG00189.1"/>
    <property type="molecule type" value="Genomic_DNA"/>
</dbReference>
<name>A0A8S5V0F4_9CAUD</name>
<reference evidence="1" key="1">
    <citation type="journal article" date="2021" name="Proc. Natl. Acad. Sci. U.S.A.">
        <title>A Catalog of Tens of Thousands of Viruses from Human Metagenomes Reveals Hidden Associations with Chronic Diseases.</title>
        <authorList>
            <person name="Tisza M.J."/>
            <person name="Buck C.B."/>
        </authorList>
    </citation>
    <scope>NUCLEOTIDE SEQUENCE</scope>
    <source>
        <strain evidence="1">CtTPJ4</strain>
    </source>
</reference>
<accession>A0A8S5V0F4</accession>
<protein>
    <submittedName>
        <fullName evidence="1">Uncharacterized protein</fullName>
    </submittedName>
</protein>
<organism evidence="1">
    <name type="scientific">Siphoviridae sp. ctTPJ4</name>
    <dbReference type="NCBI Taxonomy" id="2825519"/>
    <lineage>
        <taxon>Viruses</taxon>
        <taxon>Duplodnaviria</taxon>
        <taxon>Heunggongvirae</taxon>
        <taxon>Uroviricota</taxon>
        <taxon>Caudoviricetes</taxon>
    </lineage>
</organism>
<evidence type="ECO:0000313" key="1">
    <source>
        <dbReference type="EMBL" id="DAG00189.1"/>
    </source>
</evidence>
<sequence>MTGGQRFCYLCDWSDGWYDQFYDQFLTSFENRGGQ</sequence>